<dbReference type="PANTHER" id="PTHR42953">
    <property type="entry name" value="HIGH-AFFINITY ZINC UPTAKE SYSTEM PROTEIN ZNUA-RELATED"/>
    <property type="match status" value="1"/>
</dbReference>
<reference evidence="6 7" key="1">
    <citation type="submission" date="2018-08" db="EMBL/GenBank/DDBJ databases">
        <title>Paenibacillus sp. M4BSY-1, whole genome shotgun sequence.</title>
        <authorList>
            <person name="Tuo L."/>
        </authorList>
    </citation>
    <scope>NUCLEOTIDE SEQUENCE [LARGE SCALE GENOMIC DNA]</scope>
    <source>
        <strain evidence="6 7">M4BSY-1</strain>
    </source>
</reference>
<dbReference type="InterPro" id="IPR006127">
    <property type="entry name" value="ZnuA-like"/>
</dbReference>
<dbReference type="EMBL" id="QUBQ01000001">
    <property type="protein sequence ID" value="REK77366.1"/>
    <property type="molecule type" value="Genomic_DNA"/>
</dbReference>
<feature type="region of interest" description="Disordered" evidence="5">
    <location>
        <begin position="146"/>
        <end position="186"/>
    </location>
</feature>
<evidence type="ECO:0000256" key="2">
    <source>
        <dbReference type="ARBA" id="ARBA00022448"/>
    </source>
</evidence>
<evidence type="ECO:0000313" key="6">
    <source>
        <dbReference type="EMBL" id="REK77366.1"/>
    </source>
</evidence>
<dbReference type="SUPFAM" id="SSF53807">
    <property type="entry name" value="Helical backbone' metal receptor"/>
    <property type="match status" value="1"/>
</dbReference>
<comment type="caution">
    <text evidence="6">The sequence shown here is derived from an EMBL/GenBank/DDBJ whole genome shotgun (WGS) entry which is preliminary data.</text>
</comment>
<keyword evidence="3" id="KW-0732">Signal</keyword>
<dbReference type="Gene3D" id="3.40.50.1980">
    <property type="entry name" value="Nitrogenase molybdenum iron protein domain"/>
    <property type="match status" value="2"/>
</dbReference>
<keyword evidence="7" id="KW-1185">Reference proteome</keyword>
<protein>
    <submittedName>
        <fullName evidence="6">ABC transporter substrate-binding protein</fullName>
    </submittedName>
</protein>
<dbReference type="RefSeq" id="WP_116044927.1">
    <property type="nucleotide sequence ID" value="NZ_QUBQ01000001.1"/>
</dbReference>
<feature type="region of interest" description="Disordered" evidence="5">
    <location>
        <begin position="31"/>
        <end position="53"/>
    </location>
</feature>
<accession>A0A371PME3</accession>
<organism evidence="6 7">
    <name type="scientific">Paenibacillus paeoniae</name>
    <dbReference type="NCBI Taxonomy" id="2292705"/>
    <lineage>
        <taxon>Bacteria</taxon>
        <taxon>Bacillati</taxon>
        <taxon>Bacillota</taxon>
        <taxon>Bacilli</taxon>
        <taxon>Bacillales</taxon>
        <taxon>Paenibacillaceae</taxon>
        <taxon>Paenibacillus</taxon>
    </lineage>
</organism>
<dbReference type="PANTHER" id="PTHR42953:SF3">
    <property type="entry name" value="HIGH-AFFINITY ZINC UPTAKE SYSTEM PROTEIN ZNUA"/>
    <property type="match status" value="1"/>
</dbReference>
<comment type="similarity">
    <text evidence="1 4">Belongs to the bacterial solute-binding protein 9 family.</text>
</comment>
<name>A0A371PME3_9BACL</name>
<evidence type="ECO:0000256" key="3">
    <source>
        <dbReference type="ARBA" id="ARBA00022729"/>
    </source>
</evidence>
<dbReference type="GO" id="GO:0030001">
    <property type="term" value="P:metal ion transport"/>
    <property type="evidence" value="ECO:0007669"/>
    <property type="project" value="InterPro"/>
</dbReference>
<proteinExistence type="inferred from homology"/>
<feature type="compositionally biased region" description="Low complexity" evidence="5">
    <location>
        <begin position="31"/>
        <end position="43"/>
    </location>
</feature>
<evidence type="ECO:0000256" key="5">
    <source>
        <dbReference type="SAM" id="MobiDB-lite"/>
    </source>
</evidence>
<dbReference type="PRINTS" id="PR00691">
    <property type="entry name" value="ADHESINB"/>
</dbReference>
<dbReference type="InterPro" id="IPR050492">
    <property type="entry name" value="Bact_metal-bind_prot9"/>
</dbReference>
<dbReference type="GO" id="GO:0046872">
    <property type="term" value="F:metal ion binding"/>
    <property type="evidence" value="ECO:0007669"/>
    <property type="project" value="InterPro"/>
</dbReference>
<dbReference type="Proteomes" id="UP000261905">
    <property type="component" value="Unassembled WGS sequence"/>
</dbReference>
<feature type="compositionally biased region" description="Polar residues" evidence="5">
    <location>
        <begin position="44"/>
        <end position="53"/>
    </location>
</feature>
<keyword evidence="2 4" id="KW-0813">Transport</keyword>
<evidence type="ECO:0000256" key="4">
    <source>
        <dbReference type="RuleBase" id="RU003512"/>
    </source>
</evidence>
<dbReference type="PRINTS" id="PR00690">
    <property type="entry name" value="ADHESNFAMILY"/>
</dbReference>
<dbReference type="Pfam" id="PF01297">
    <property type="entry name" value="ZnuA"/>
    <property type="match status" value="1"/>
</dbReference>
<dbReference type="GO" id="GO:0007155">
    <property type="term" value="P:cell adhesion"/>
    <property type="evidence" value="ECO:0007669"/>
    <property type="project" value="InterPro"/>
</dbReference>
<dbReference type="InterPro" id="IPR006129">
    <property type="entry name" value="AdhesinB"/>
</dbReference>
<gene>
    <name evidence="6" type="ORF">DX130_10305</name>
</gene>
<dbReference type="InterPro" id="IPR006128">
    <property type="entry name" value="Lipoprotein_PsaA-like"/>
</dbReference>
<evidence type="ECO:0000313" key="7">
    <source>
        <dbReference type="Proteomes" id="UP000261905"/>
    </source>
</evidence>
<dbReference type="AlphaFoldDB" id="A0A371PME3"/>
<dbReference type="PROSITE" id="PS51257">
    <property type="entry name" value="PROKAR_LIPOPROTEIN"/>
    <property type="match status" value="1"/>
</dbReference>
<dbReference type="OrthoDB" id="9810636at2"/>
<sequence>MLKRKRVKWLNMFVLLMSVVLIISACGKSNSSNPGASPSGEPSQTAGNGEGNSQSKLRVVTSFYPLYYLAREIGGEHVEVVNLIAAGVEPHDWTPKSKDLSTASNAQLLLYHGAGLELWIEQFRKGLSKDSKVVTKEMSAGIALISGDDNDEHDHDSDDHDHDHDSDDHDHDAEEGHSHSHDIDPHTWVSPKSAIILAENVKYSLIERDPVHEDYYNERFETVKNELVQLDQKYTETLEKAPQKNLVVSHQAFGYLARDYGLTQTAIMGLSPDAEPRAQDILKIAKYVKDNGVKYIFFEELVSDRLAKTLANEAGVETMVLNPLEGLTKEQEKSGATYLTLMESNLQNLTKALQ</sequence>
<feature type="compositionally biased region" description="Basic and acidic residues" evidence="5">
    <location>
        <begin position="152"/>
        <end position="185"/>
    </location>
</feature>
<evidence type="ECO:0000256" key="1">
    <source>
        <dbReference type="ARBA" id="ARBA00011028"/>
    </source>
</evidence>